<evidence type="ECO:0000313" key="1">
    <source>
        <dbReference type="EMBL" id="MBB5148652.1"/>
    </source>
</evidence>
<dbReference type="Proteomes" id="UP000557217">
    <property type="component" value="Unassembled WGS sequence"/>
</dbReference>
<gene>
    <name evidence="1" type="ORF">HNR36_001038</name>
</gene>
<protein>
    <submittedName>
        <fullName evidence="1">Uncharacterized protein</fullName>
    </submittedName>
</protein>
<sequence length="121" mass="13465">MIRAKHTIRHNDITYKKGAIIEGLSKSEEERLVVLKAAEYVLSPEEELKKQQVKGDKVEISPTEFEELRAALDEEYNAEELKRAAKAVGVDLNGATTKAEVIAAIINQGKADELLEDDTDE</sequence>
<name>A0A840PV96_URETH</name>
<keyword evidence="2" id="KW-1185">Reference proteome</keyword>
<reference evidence="1 2" key="1">
    <citation type="submission" date="2020-08" db="EMBL/GenBank/DDBJ databases">
        <title>Genomic Encyclopedia of Type Strains, Phase IV (KMG-IV): sequencing the most valuable type-strain genomes for metagenomic binning, comparative biology and taxonomic classification.</title>
        <authorList>
            <person name="Goeker M."/>
        </authorList>
    </citation>
    <scope>NUCLEOTIDE SEQUENCE [LARGE SCALE GENOMIC DNA]</scope>
    <source>
        <strain evidence="1 2">DSM 10633</strain>
    </source>
</reference>
<organism evidence="1 2">
    <name type="scientific">Ureibacillus thermosphaericus</name>
    <dbReference type="NCBI Taxonomy" id="51173"/>
    <lineage>
        <taxon>Bacteria</taxon>
        <taxon>Bacillati</taxon>
        <taxon>Bacillota</taxon>
        <taxon>Bacilli</taxon>
        <taxon>Bacillales</taxon>
        <taxon>Caryophanaceae</taxon>
        <taxon>Ureibacillus</taxon>
    </lineage>
</organism>
<evidence type="ECO:0000313" key="2">
    <source>
        <dbReference type="Proteomes" id="UP000557217"/>
    </source>
</evidence>
<dbReference type="RefSeq" id="WP_168412159.1">
    <property type="nucleotide sequence ID" value="NZ_JAAXPW010000008.1"/>
</dbReference>
<comment type="caution">
    <text evidence="1">The sequence shown here is derived from an EMBL/GenBank/DDBJ whole genome shotgun (WGS) entry which is preliminary data.</text>
</comment>
<dbReference type="AlphaFoldDB" id="A0A840PV96"/>
<proteinExistence type="predicted"/>
<dbReference type="EMBL" id="JACHGZ010000008">
    <property type="protein sequence ID" value="MBB5148652.1"/>
    <property type="molecule type" value="Genomic_DNA"/>
</dbReference>
<accession>A0A840PV96</accession>